<proteinExistence type="predicted"/>
<accession>A0A822Y297</accession>
<gene>
    <name evidence="1" type="ORF">HUJ06_027551</name>
</gene>
<keyword evidence="2" id="KW-1185">Reference proteome</keyword>
<dbReference type="EMBL" id="DUZY01000002">
    <property type="protein sequence ID" value="DAD26083.1"/>
    <property type="molecule type" value="Genomic_DNA"/>
</dbReference>
<comment type="caution">
    <text evidence="1">The sequence shown here is derived from an EMBL/GenBank/DDBJ whole genome shotgun (WGS) entry which is preliminary data.</text>
</comment>
<sequence>MESTIVLLQAVSLIRYTPVQEMLQLPFIVGTMKTNSPFSSRKWNLEYRPGIVTVKTRMGRTKQITKHWTTMQQESMVVVQIEAP</sequence>
<organism evidence="1 2">
    <name type="scientific">Nelumbo nucifera</name>
    <name type="common">Sacred lotus</name>
    <dbReference type="NCBI Taxonomy" id="4432"/>
    <lineage>
        <taxon>Eukaryota</taxon>
        <taxon>Viridiplantae</taxon>
        <taxon>Streptophyta</taxon>
        <taxon>Embryophyta</taxon>
        <taxon>Tracheophyta</taxon>
        <taxon>Spermatophyta</taxon>
        <taxon>Magnoliopsida</taxon>
        <taxon>Proteales</taxon>
        <taxon>Nelumbonaceae</taxon>
        <taxon>Nelumbo</taxon>
    </lineage>
</organism>
<evidence type="ECO:0000313" key="2">
    <source>
        <dbReference type="Proteomes" id="UP000607653"/>
    </source>
</evidence>
<dbReference type="Proteomes" id="UP000607653">
    <property type="component" value="Unassembled WGS sequence"/>
</dbReference>
<reference evidence="1 2" key="1">
    <citation type="journal article" date="2020" name="Mol. Biol. Evol.">
        <title>Distinct Expression and Methylation Patterns for Genes with Different Fates following a Single Whole-Genome Duplication in Flowering Plants.</title>
        <authorList>
            <person name="Shi T."/>
            <person name="Rahmani R.S."/>
            <person name="Gugger P.F."/>
            <person name="Wang M."/>
            <person name="Li H."/>
            <person name="Zhang Y."/>
            <person name="Li Z."/>
            <person name="Wang Q."/>
            <person name="Van de Peer Y."/>
            <person name="Marchal K."/>
            <person name="Chen J."/>
        </authorList>
    </citation>
    <scope>NUCLEOTIDE SEQUENCE [LARGE SCALE GENOMIC DNA]</scope>
    <source>
        <tissue evidence="1">Leaf</tissue>
    </source>
</reference>
<protein>
    <submittedName>
        <fullName evidence="1">Uncharacterized protein</fullName>
    </submittedName>
</protein>
<evidence type="ECO:0000313" key="1">
    <source>
        <dbReference type="EMBL" id="DAD26083.1"/>
    </source>
</evidence>
<dbReference type="AlphaFoldDB" id="A0A822Y297"/>
<name>A0A822Y297_NELNU</name>